<evidence type="ECO:0000313" key="7">
    <source>
        <dbReference type="Proteomes" id="UP000095767"/>
    </source>
</evidence>
<organism evidence="6 7">
    <name type="scientific">Dichanthelium oligosanthes</name>
    <dbReference type="NCBI Taxonomy" id="888268"/>
    <lineage>
        <taxon>Eukaryota</taxon>
        <taxon>Viridiplantae</taxon>
        <taxon>Streptophyta</taxon>
        <taxon>Embryophyta</taxon>
        <taxon>Tracheophyta</taxon>
        <taxon>Spermatophyta</taxon>
        <taxon>Magnoliopsida</taxon>
        <taxon>Liliopsida</taxon>
        <taxon>Poales</taxon>
        <taxon>Poaceae</taxon>
        <taxon>PACMAD clade</taxon>
        <taxon>Panicoideae</taxon>
        <taxon>Panicodae</taxon>
        <taxon>Paniceae</taxon>
        <taxon>Dichantheliinae</taxon>
        <taxon>Dichanthelium</taxon>
    </lineage>
</organism>
<feature type="non-terminal residue" evidence="6">
    <location>
        <position position="172"/>
    </location>
</feature>
<keyword evidence="2" id="KW-0449">Lipoprotein</keyword>
<reference evidence="6 7" key="1">
    <citation type="submission" date="2016-09" db="EMBL/GenBank/DDBJ databases">
        <title>The draft genome of Dichanthelium oligosanthes: A C3 panicoid grass species.</title>
        <authorList>
            <person name="Studer A.J."/>
            <person name="Schnable J.C."/>
            <person name="Brutnell T.P."/>
        </authorList>
    </citation>
    <scope>NUCLEOTIDE SEQUENCE [LARGE SCALE GENOMIC DNA]</scope>
    <source>
        <strain evidence="7">cv. Kellogg 1175</strain>
        <tissue evidence="6">Leaf</tissue>
    </source>
</reference>
<evidence type="ECO:0000259" key="5">
    <source>
        <dbReference type="PROSITE" id="PS50846"/>
    </source>
</evidence>
<dbReference type="InterPro" id="IPR044577">
    <property type="entry name" value="HIPP4/7/8/17/18/19"/>
</dbReference>
<protein>
    <recommendedName>
        <fullName evidence="5">HMA domain-containing protein</fullName>
    </recommendedName>
</protein>
<dbReference type="Proteomes" id="UP000095767">
    <property type="component" value="Unassembled WGS sequence"/>
</dbReference>
<evidence type="ECO:0000313" key="6">
    <source>
        <dbReference type="EMBL" id="OEL31210.1"/>
    </source>
</evidence>
<dbReference type="OrthoDB" id="689350at2759"/>
<dbReference type="InterPro" id="IPR036163">
    <property type="entry name" value="HMA_dom_sf"/>
</dbReference>
<dbReference type="STRING" id="888268.A0A1E5W1S7"/>
<evidence type="ECO:0000256" key="3">
    <source>
        <dbReference type="ARBA" id="ARBA00024045"/>
    </source>
</evidence>
<sequence length="172" mass="19644">MAHRVVVKGKKAAVDPVKMVERVQKKTGHKLELVLPIPPPPEEKKEEPESAKPEEKNEVTVVVLKMDIHYKVCAYGIRKRILKMKGVEDVIANPMAHKMVVKGKKVAADPMKVVELLQKKTCRKVELILPIPPSPKEKEEEPKKPKPEEKNEVPIHFKVCTYGIRKRILKMK</sequence>
<dbReference type="SUPFAM" id="SSF55008">
    <property type="entry name" value="HMA, heavy metal-associated domain"/>
    <property type="match status" value="1"/>
</dbReference>
<dbReference type="PROSITE" id="PS50846">
    <property type="entry name" value="HMA_2"/>
    <property type="match status" value="1"/>
</dbReference>
<proteinExistence type="inferred from homology"/>
<dbReference type="AlphaFoldDB" id="A0A1E5W1S7"/>
<name>A0A1E5W1S7_9POAL</name>
<evidence type="ECO:0000256" key="1">
    <source>
        <dbReference type="ARBA" id="ARBA00022723"/>
    </source>
</evidence>
<feature type="region of interest" description="Disordered" evidence="4">
    <location>
        <begin position="131"/>
        <end position="152"/>
    </location>
</feature>
<keyword evidence="2" id="KW-0636">Prenylation</keyword>
<feature type="domain" description="HMA" evidence="5">
    <location>
        <begin position="59"/>
        <end position="125"/>
    </location>
</feature>
<dbReference type="PANTHER" id="PTHR46195:SF2">
    <property type="entry name" value="HEAVY METAL-ASSOCIATED ISOPRENYLATED PLANT PROTEIN 7"/>
    <property type="match status" value="1"/>
</dbReference>
<dbReference type="Pfam" id="PF00403">
    <property type="entry name" value="HMA"/>
    <property type="match status" value="1"/>
</dbReference>
<feature type="compositionally biased region" description="Basic and acidic residues" evidence="4">
    <location>
        <begin position="135"/>
        <end position="152"/>
    </location>
</feature>
<gene>
    <name evidence="6" type="ORF">BAE44_0007771</name>
</gene>
<evidence type="ECO:0000256" key="2">
    <source>
        <dbReference type="ARBA" id="ARBA00023289"/>
    </source>
</evidence>
<dbReference type="PANTHER" id="PTHR46195">
    <property type="entry name" value="HEAVY METAL-ASSOCIATED ISOPRENYLATED PLANT PROTEIN 7"/>
    <property type="match status" value="1"/>
</dbReference>
<keyword evidence="7" id="KW-1185">Reference proteome</keyword>
<comment type="similarity">
    <text evidence="3">Belongs to the HIPP family.</text>
</comment>
<accession>A0A1E5W1S7</accession>
<dbReference type="Gene3D" id="3.30.70.100">
    <property type="match status" value="1"/>
</dbReference>
<dbReference type="EMBL" id="LWDX02023902">
    <property type="protein sequence ID" value="OEL31210.1"/>
    <property type="molecule type" value="Genomic_DNA"/>
</dbReference>
<dbReference type="InterPro" id="IPR006121">
    <property type="entry name" value="HMA_dom"/>
</dbReference>
<comment type="caution">
    <text evidence="6">The sequence shown here is derived from an EMBL/GenBank/DDBJ whole genome shotgun (WGS) entry which is preliminary data.</text>
</comment>
<dbReference type="GO" id="GO:0046872">
    <property type="term" value="F:metal ion binding"/>
    <property type="evidence" value="ECO:0007669"/>
    <property type="project" value="UniProtKB-KW"/>
</dbReference>
<evidence type="ECO:0000256" key="4">
    <source>
        <dbReference type="SAM" id="MobiDB-lite"/>
    </source>
</evidence>
<keyword evidence="1" id="KW-0479">Metal-binding</keyword>
<feature type="compositionally biased region" description="Basic and acidic residues" evidence="4">
    <location>
        <begin position="41"/>
        <end position="55"/>
    </location>
</feature>
<feature type="region of interest" description="Disordered" evidence="4">
    <location>
        <begin position="31"/>
        <end position="55"/>
    </location>
</feature>